<dbReference type="InterPro" id="IPR000801">
    <property type="entry name" value="Esterase-like"/>
</dbReference>
<sequence>MDLSTGSAVWWQNILRQGVPSVTPIDSEHCRVVFYWRDPAGDGAHSPVKRVWVCITGVTDHHSRRGPQTMQRVADSDIWCWETTLSSRWRGSYCFIPSEREDDFPPQAFGPQPESMALREGWSRLFPAAIADPLNPDSWRGGRGHPASALQLPDAPPQPGWDAPNTPHQKARCIEWRSKRLGNTRRVWLFTTGDDAPHQRPLAIMLDGQFWAESMPVWPALQKQTNEGALPQALYVLIDIIDLPHRSRELPCNPAFWQAVREELLPLVRNHQRWAETPETTVVAGQSFGGLSALYAALFWPQTFGCVLSQSGSFWWPTRRPDGGPGWLINQLSSGQVSAAGLKIYLEAGRKEPVILQAHQRLVPLLQSGIGAVNYHLVDGGHDALCWRGGLITGLMALWSPARQKP</sequence>
<dbReference type="InterPro" id="IPR014756">
    <property type="entry name" value="Ig_E-set"/>
</dbReference>
<dbReference type="Pfam" id="PF00756">
    <property type="entry name" value="Esterase"/>
    <property type="match status" value="1"/>
</dbReference>
<keyword evidence="2" id="KW-0963">Cytoplasm</keyword>
<dbReference type="GO" id="GO:0008849">
    <property type="term" value="F:enterochelin esterase activity"/>
    <property type="evidence" value="ECO:0007669"/>
    <property type="project" value="InterPro"/>
</dbReference>
<proteinExistence type="inferred from homology"/>
<dbReference type="Gene3D" id="3.40.50.1820">
    <property type="entry name" value="alpha/beta hydrolase"/>
    <property type="match status" value="1"/>
</dbReference>
<evidence type="ECO:0000313" key="7">
    <source>
        <dbReference type="EMBL" id="AFJ46484.1"/>
    </source>
</evidence>
<evidence type="ECO:0000256" key="3">
    <source>
        <dbReference type="ARBA" id="ARBA00022801"/>
    </source>
</evidence>
<dbReference type="PANTHER" id="PTHR48098:SF3">
    <property type="entry name" value="IRON(III) ENTEROBACTIN ESTERASE"/>
    <property type="match status" value="1"/>
</dbReference>
<evidence type="ECO:0000256" key="2">
    <source>
        <dbReference type="ARBA" id="ARBA00022490"/>
    </source>
</evidence>
<dbReference type="Pfam" id="PF11806">
    <property type="entry name" value="Enterochelin_N"/>
    <property type="match status" value="1"/>
</dbReference>
<dbReference type="KEGG" id="ebt:EBL_c13820"/>
<evidence type="ECO:0000259" key="6">
    <source>
        <dbReference type="Pfam" id="PF11806"/>
    </source>
</evidence>
<dbReference type="OrthoDB" id="9775130at2"/>
<dbReference type="GO" id="GO:0006826">
    <property type="term" value="P:iron ion transport"/>
    <property type="evidence" value="ECO:0007669"/>
    <property type="project" value="InterPro"/>
</dbReference>
<accession>I2B7I0</accession>
<reference evidence="7 8" key="1">
    <citation type="journal article" date="2012" name="J. Bacteriol.">
        <title>Complete genome sequence of the B12-producing Shimwellia blattae strain DSM 4481, isolated from a cockroach.</title>
        <authorList>
            <person name="Brzuszkiewicz E."/>
            <person name="Waschkowitz T."/>
            <person name="Wiezer A."/>
            <person name="Daniel R."/>
        </authorList>
    </citation>
    <scope>NUCLEOTIDE SEQUENCE [LARGE SCALE GENOMIC DNA]</scope>
    <source>
        <strain evidence="8">ATCC 29907 / DSM 4481 / JCM 1650 / NBRC 105725 / CDC 9005-74</strain>
    </source>
</reference>
<feature type="region of interest" description="Disordered" evidence="5">
    <location>
        <begin position="136"/>
        <end position="167"/>
    </location>
</feature>
<dbReference type="PANTHER" id="PTHR48098">
    <property type="entry name" value="ENTEROCHELIN ESTERASE-RELATED"/>
    <property type="match status" value="1"/>
</dbReference>
<evidence type="ECO:0000313" key="8">
    <source>
        <dbReference type="Proteomes" id="UP000001955"/>
    </source>
</evidence>
<dbReference type="GO" id="GO:0005506">
    <property type="term" value="F:iron ion binding"/>
    <property type="evidence" value="ECO:0007669"/>
    <property type="project" value="InterPro"/>
</dbReference>
<feature type="domain" description="Enterochelin esterase N-terminal" evidence="6">
    <location>
        <begin position="31"/>
        <end position="161"/>
    </location>
</feature>
<accession>K6VTM8</accession>
<dbReference type="SUPFAM" id="SSF81296">
    <property type="entry name" value="E set domains"/>
    <property type="match status" value="1"/>
</dbReference>
<evidence type="ECO:0000256" key="1">
    <source>
        <dbReference type="ARBA" id="ARBA00004496"/>
    </source>
</evidence>
<dbReference type="InterPro" id="IPR029058">
    <property type="entry name" value="AB_hydrolase_fold"/>
</dbReference>
<dbReference type="PATRIC" id="fig|630626.3.peg.1335"/>
<evidence type="ECO:0000256" key="5">
    <source>
        <dbReference type="SAM" id="MobiDB-lite"/>
    </source>
</evidence>
<keyword evidence="3" id="KW-0378">Hydrolase</keyword>
<dbReference type="Proteomes" id="UP000001955">
    <property type="component" value="Chromosome"/>
</dbReference>
<dbReference type="RefSeq" id="WP_002439892.1">
    <property type="nucleotide sequence ID" value="NC_017910.1"/>
</dbReference>
<dbReference type="GO" id="GO:0005737">
    <property type="term" value="C:cytoplasm"/>
    <property type="evidence" value="ECO:0007669"/>
    <property type="project" value="UniProtKB-SubCell"/>
</dbReference>
<dbReference type="InterPro" id="IPR021764">
    <property type="entry name" value="Enterochelin_esterase_N"/>
</dbReference>
<keyword evidence="8" id="KW-1185">Reference proteome</keyword>
<dbReference type="AlphaFoldDB" id="I2B7I0"/>
<dbReference type="Gene3D" id="2.60.40.10">
    <property type="entry name" value="Immunoglobulins"/>
    <property type="match status" value="1"/>
</dbReference>
<evidence type="ECO:0000256" key="4">
    <source>
        <dbReference type="ARBA" id="ARBA00024201"/>
    </source>
</evidence>
<dbReference type="SUPFAM" id="SSF53474">
    <property type="entry name" value="alpha/beta-Hydrolases"/>
    <property type="match status" value="1"/>
</dbReference>
<dbReference type="InterPro" id="IPR050583">
    <property type="entry name" value="Mycobacterial_A85_antigen"/>
</dbReference>
<organism evidence="7 8">
    <name type="scientific">Shimwellia blattae (strain ATCC 29907 / DSM 4481 / JCM 1650 / NBRC 105725 / CDC 9005-74)</name>
    <name type="common">Escherichia blattae</name>
    <dbReference type="NCBI Taxonomy" id="630626"/>
    <lineage>
        <taxon>Bacteria</taxon>
        <taxon>Pseudomonadati</taxon>
        <taxon>Pseudomonadota</taxon>
        <taxon>Gammaproteobacteria</taxon>
        <taxon>Enterobacterales</taxon>
        <taxon>Enterobacteriaceae</taxon>
        <taxon>Shimwellia</taxon>
    </lineage>
</organism>
<name>I2B7I0_SHIBC</name>
<dbReference type="HOGENOM" id="CLU_024314_3_0_6"/>
<dbReference type="InterPro" id="IPR013783">
    <property type="entry name" value="Ig-like_fold"/>
</dbReference>
<comment type="subcellular location">
    <subcellularLocation>
        <location evidence="1">Cytoplasm</location>
    </subcellularLocation>
</comment>
<dbReference type="eggNOG" id="COG2382">
    <property type="taxonomic scope" value="Bacteria"/>
</dbReference>
<dbReference type="NCBIfam" id="NF007758">
    <property type="entry name" value="PRK10439.1"/>
    <property type="match status" value="1"/>
</dbReference>
<dbReference type="EMBL" id="CP001560">
    <property type="protein sequence ID" value="AFJ46484.1"/>
    <property type="molecule type" value="Genomic_DNA"/>
</dbReference>
<protein>
    <submittedName>
        <fullName evidence="7">Ferric enterochelin esterase</fullName>
    </submittedName>
</protein>
<dbReference type="STRING" id="630626.EBL_c13820"/>
<comment type="similarity">
    <text evidence="4">Belongs to the Fes family.</text>
</comment>
<gene>
    <name evidence="7" type="primary">fes</name>
    <name evidence="7" type="ordered locus">EBL_c13820</name>
</gene>